<organism evidence="4 5">
    <name type="scientific">Panagrellus redivivus</name>
    <name type="common">Microworm</name>
    <dbReference type="NCBI Taxonomy" id="6233"/>
    <lineage>
        <taxon>Eukaryota</taxon>
        <taxon>Metazoa</taxon>
        <taxon>Ecdysozoa</taxon>
        <taxon>Nematoda</taxon>
        <taxon>Chromadorea</taxon>
        <taxon>Rhabditida</taxon>
        <taxon>Tylenchina</taxon>
        <taxon>Panagrolaimomorpha</taxon>
        <taxon>Panagrolaimoidea</taxon>
        <taxon>Panagrolaimidae</taxon>
        <taxon>Panagrellus</taxon>
    </lineage>
</organism>
<dbReference type="Gene3D" id="1.25.40.180">
    <property type="match status" value="1"/>
</dbReference>
<dbReference type="GO" id="GO:0060090">
    <property type="term" value="F:molecular adaptor activity"/>
    <property type="evidence" value="ECO:0007669"/>
    <property type="project" value="TreeGrafter"/>
</dbReference>
<dbReference type="InterPro" id="IPR055454">
    <property type="entry name" value="CNOT1-like_NOT1_connector"/>
</dbReference>
<feature type="region of interest" description="Disordered" evidence="1">
    <location>
        <begin position="1"/>
        <end position="71"/>
    </location>
</feature>
<proteinExistence type="predicted"/>
<dbReference type="GO" id="GO:0030015">
    <property type="term" value="C:CCR4-NOT core complex"/>
    <property type="evidence" value="ECO:0007669"/>
    <property type="project" value="InterPro"/>
</dbReference>
<evidence type="ECO:0000313" key="4">
    <source>
        <dbReference type="Proteomes" id="UP000492821"/>
    </source>
</evidence>
<evidence type="ECO:0000259" key="3">
    <source>
        <dbReference type="Pfam" id="PF25097"/>
    </source>
</evidence>
<evidence type="ECO:0000256" key="1">
    <source>
        <dbReference type="SAM" id="MobiDB-lite"/>
    </source>
</evidence>
<protein>
    <submittedName>
        <fullName evidence="5">CNOT1_CAF1_bind domain-containing protein</fullName>
    </submittedName>
</protein>
<keyword evidence="4" id="KW-1185">Reference proteome</keyword>
<dbReference type="PANTHER" id="PTHR13162">
    <property type="entry name" value="CCR4-NOT TRANSCRIPTION COMPLEX"/>
    <property type="match status" value="1"/>
</dbReference>
<dbReference type="GO" id="GO:0000288">
    <property type="term" value="P:nuclear-transcribed mRNA catabolic process, deadenylation-dependent decay"/>
    <property type="evidence" value="ECO:0007669"/>
    <property type="project" value="TreeGrafter"/>
</dbReference>
<feature type="domain" description="CCR4-NOT transcription complex subunit 1-like NOT1 connector" evidence="3">
    <location>
        <begin position="656"/>
        <end position="794"/>
    </location>
</feature>
<feature type="domain" description="CCR4-NOT transcription complex subunit 1 CAF1-binding" evidence="2">
    <location>
        <begin position="98"/>
        <end position="312"/>
    </location>
</feature>
<dbReference type="AlphaFoldDB" id="A0A7E4ZZI6"/>
<dbReference type="Proteomes" id="UP000492821">
    <property type="component" value="Unassembled WGS sequence"/>
</dbReference>
<name>A0A7E4ZZI6_PANRE</name>
<dbReference type="Pfam" id="PF16415">
    <property type="entry name" value="CNOT1_CAF1_bind"/>
    <property type="match status" value="1"/>
</dbReference>
<feature type="region of interest" description="Disordered" evidence="1">
    <location>
        <begin position="567"/>
        <end position="598"/>
    </location>
</feature>
<dbReference type="InterPro" id="IPR032191">
    <property type="entry name" value="CNOT1_CAF1_bind"/>
</dbReference>
<reference evidence="5" key="2">
    <citation type="submission" date="2020-10" db="UniProtKB">
        <authorList>
            <consortium name="WormBaseParasite"/>
        </authorList>
    </citation>
    <scope>IDENTIFICATION</scope>
</reference>
<accession>A0A7E4ZZI6</accession>
<evidence type="ECO:0000313" key="5">
    <source>
        <dbReference type="WBParaSite" id="Pan_g5418.t1"/>
    </source>
</evidence>
<dbReference type="Pfam" id="PF25097">
    <property type="entry name" value="ARM_Cnot1"/>
    <property type="match status" value="1"/>
</dbReference>
<dbReference type="WBParaSite" id="Pan_g5418.t1">
    <property type="protein sequence ID" value="Pan_g5418.t1"/>
    <property type="gene ID" value="Pan_g5418"/>
</dbReference>
<dbReference type="GO" id="GO:0000932">
    <property type="term" value="C:P-body"/>
    <property type="evidence" value="ECO:0007669"/>
    <property type="project" value="TreeGrafter"/>
</dbReference>
<dbReference type="GO" id="GO:0017148">
    <property type="term" value="P:negative regulation of translation"/>
    <property type="evidence" value="ECO:0007669"/>
    <property type="project" value="InterPro"/>
</dbReference>
<reference evidence="4" key="1">
    <citation type="journal article" date="2013" name="Genetics">
        <title>The draft genome and transcriptome of Panagrellus redivivus are shaped by the harsh demands of a free-living lifestyle.</title>
        <authorList>
            <person name="Srinivasan J."/>
            <person name="Dillman A.R."/>
            <person name="Macchietto M.G."/>
            <person name="Heikkinen L."/>
            <person name="Lakso M."/>
            <person name="Fracchia K.M."/>
            <person name="Antoshechkin I."/>
            <person name="Mortazavi A."/>
            <person name="Wong G."/>
            <person name="Sternberg P.W."/>
        </authorList>
    </citation>
    <scope>NUCLEOTIDE SEQUENCE [LARGE SCALE GENOMIC DNA]</scope>
    <source>
        <strain evidence="4">MT8872</strain>
    </source>
</reference>
<dbReference type="PANTHER" id="PTHR13162:SF8">
    <property type="entry name" value="CCR4-NOT TRANSCRIPTION COMPLEX SUBUNIT 1"/>
    <property type="match status" value="1"/>
</dbReference>
<dbReference type="InterPro" id="IPR040398">
    <property type="entry name" value="Not1"/>
</dbReference>
<sequence>MGNPVPNEHHSLHASSTKPTPKPKSVRESSTRSSYGFGPPRPGQPQRPSSLTLNCQRRPPRATMDFRPDFARPPPMAMPGNARHHDAEVVVDVDPRLDEKLLEDIIFLFNNLAGSNVVEKALELRTVFCHGSPSLLIKFVRYFVQKRVCLEPNNHILYLQLLHVVGSNLVDYVRENAIQQILVGFGFKLEPCQRVSFQNYVSDPSRSTIPDKSAFKALGNWIGLTTYGIGKPLDLVKLDLNKILQKCNTATIVSTLPMVCKLLAHLNDKAQFESPDIQRVFIHLKHLHSDPEISMNLKFEIEALFAELRERQAKNAPPAPVAVKQSERLAPYQVPYPPSSQVSSETLSVADKKPEEIEERDAGLLDANAEEYAQRFDAFEIVIRPALGFYSPKFFKLLVVHSVRMMVDKSIKAAKEVADGKLGRLVSLKKDLAEFEETIEKALLRPIAQAMFPNMNQETFKLNLSQYLKEYVSKSFGDALTPAKIDYIATALTEDNIHKALEYISNESCKLAFGMIQDLVKMTIMRQRSNASRQSPPVMYGSYLTPVSPFDMLSMSESHPCASIPQMHYPTVANPPPGHDRAAYPSPPSPSSAAQSLLHRPLPRHPAESYEQCFQPQPPPPPRIEVSPLCEEIIVYLREVIHPLFKTPVKPAILQSYHDLESALNSFLSLPIKTANQVAILVDKTVYMFLTAFTEPPLPSHQDKSTFCSVFFHLIAILRNHVDKSIVSNGATRVVIEAVKTGRFNQEALMIMIKKGVILCDRIDNYVVQQIQDNDTSAILFARHMHRAYGTSNVDQFSSTFPGIYRQLISALREY</sequence>
<evidence type="ECO:0000259" key="2">
    <source>
        <dbReference type="Pfam" id="PF16415"/>
    </source>
</evidence>